<feature type="transmembrane region" description="Helical" evidence="2">
    <location>
        <begin position="116"/>
        <end position="135"/>
    </location>
</feature>
<protein>
    <submittedName>
        <fullName evidence="4">Uncharacterized protein</fullName>
    </submittedName>
</protein>
<proteinExistence type="predicted"/>
<evidence type="ECO:0000313" key="5">
    <source>
        <dbReference type="Proteomes" id="UP000256970"/>
    </source>
</evidence>
<accession>A0A383WAQ0</accession>
<dbReference type="Proteomes" id="UP000256970">
    <property type="component" value="Unassembled WGS sequence"/>
</dbReference>
<sequence>MSILCNKVQQQLRVGLPHRKLQPCVHRLRHVGVVHAQQPGTPDVPPPPPPPPPPAFQAAEEQRRVNPKFQDLSWVEFKERYLRPNYLQLSFGLGFLTIGMRVAGANYAFTSTPFEFLATAASTGVMCMALAWVLFDFSDSPPPGGNFSSPRK</sequence>
<feature type="transmembrane region" description="Helical" evidence="2">
    <location>
        <begin position="86"/>
        <end position="104"/>
    </location>
</feature>
<evidence type="ECO:0000313" key="4">
    <source>
        <dbReference type="EMBL" id="SZX74697.1"/>
    </source>
</evidence>
<keyword evidence="2" id="KW-0472">Membrane</keyword>
<dbReference type="EMBL" id="FNXT01000141">
    <property type="protein sequence ID" value="SZX61383.1"/>
    <property type="molecule type" value="Genomic_DNA"/>
</dbReference>
<organism evidence="4 5">
    <name type="scientific">Tetradesmus obliquus</name>
    <name type="common">Green alga</name>
    <name type="synonym">Acutodesmus obliquus</name>
    <dbReference type="NCBI Taxonomy" id="3088"/>
    <lineage>
        <taxon>Eukaryota</taxon>
        <taxon>Viridiplantae</taxon>
        <taxon>Chlorophyta</taxon>
        <taxon>core chlorophytes</taxon>
        <taxon>Chlorophyceae</taxon>
        <taxon>CS clade</taxon>
        <taxon>Sphaeropleales</taxon>
        <taxon>Scenedesmaceae</taxon>
        <taxon>Tetradesmus</taxon>
    </lineage>
</organism>
<keyword evidence="5" id="KW-1185">Reference proteome</keyword>
<evidence type="ECO:0000256" key="2">
    <source>
        <dbReference type="SAM" id="Phobius"/>
    </source>
</evidence>
<feature type="compositionally biased region" description="Pro residues" evidence="1">
    <location>
        <begin position="42"/>
        <end position="55"/>
    </location>
</feature>
<name>A0A383WAQ0_TETOB</name>
<feature type="region of interest" description="Disordered" evidence="1">
    <location>
        <begin position="36"/>
        <end position="62"/>
    </location>
</feature>
<evidence type="ECO:0000313" key="3">
    <source>
        <dbReference type="EMBL" id="SZX61383.1"/>
    </source>
</evidence>
<reference evidence="4 5" key="1">
    <citation type="submission" date="2016-10" db="EMBL/GenBank/DDBJ databases">
        <authorList>
            <person name="Cai Z."/>
        </authorList>
    </citation>
    <scope>NUCLEOTIDE SEQUENCE [LARGE SCALE GENOMIC DNA]</scope>
</reference>
<keyword evidence="2" id="KW-1133">Transmembrane helix</keyword>
<dbReference type="EMBL" id="FNXT01001219">
    <property type="protein sequence ID" value="SZX74697.1"/>
    <property type="molecule type" value="Genomic_DNA"/>
</dbReference>
<evidence type="ECO:0000256" key="1">
    <source>
        <dbReference type="SAM" id="MobiDB-lite"/>
    </source>
</evidence>
<gene>
    <name evidence="4" type="ORF">BQ4739_LOCUS15015</name>
    <name evidence="3" type="ORF">BQ4739_LOCUS1880</name>
</gene>
<dbReference type="AlphaFoldDB" id="A0A383WAQ0"/>
<dbReference type="SUPFAM" id="SSF101447">
    <property type="entry name" value="Formin homology 2 domain (FH2 domain)"/>
    <property type="match status" value="1"/>
</dbReference>
<keyword evidence="2" id="KW-0812">Transmembrane</keyword>